<dbReference type="SUPFAM" id="SSF56935">
    <property type="entry name" value="Porins"/>
    <property type="match status" value="1"/>
</dbReference>
<sequence>MKPIITLALLLVFLTAGAQTLISGKVVDQKGLPVPTANVFIEGTYDGAVTDAEGNFSFEAATTGKQTLVITFLSLEDVREPIVIEAYKPKTFTMRENVNTLDAVVISAGTFSAGDNSKVNALKPLDIVTTAGSAGDIIAALQTLPGTQTVGESGRLFVRGGEAEETQTFVDGIRVAQPYGATANNLPTRGRFSPFLFSGMTFSTGGYSAEFGEALSSVLLLNTIDEPLQEQTDIAFMTVGLGLGNTQKWKDRNALSVNLSYINLQPYQWIVPQNVNWNKPYQSLSGETVFRRKYENGLFKFYAAFDHADFDLNQEDINEPAPVRVAITNTNFYLNSSYNGVIGSGLSLTAGVSYGYSHNDIGLNANTVNNGEHASHLKLKFRQSFSSRVKLTFGGDYFITDFTEDYNEPASLNFTSGYNNYIAALYAETDYFFSKKFAVKAGARSSFSRITGDATLEPRVSLAYKLSDNDQLSLAYGDFYQTPRQDYLKYYKNFEYEKTAHYIINYMYNAEGRTFRAEAYYKNYDNLVKYNTAAPQYNSVFTNGGSGYATGLDLFWRDNNRLVKNLEYWVSYSFIDSKRDFRNYTASVTPSFVAKHNFSIVGKYWIESLRSQAGITYSFNSGRPYNNPNEDLFMNGVTKSYNNLSLSWAYLISQQKILFFSVTNVTGNENIFGYTYANNAGPDGIFARQAITQPADRFFFVGFFWTISDDKKSNQLNNL</sequence>
<evidence type="ECO:0000256" key="1">
    <source>
        <dbReference type="ARBA" id="ARBA00004442"/>
    </source>
</evidence>
<keyword evidence="4" id="KW-0732">Signal</keyword>
<proteinExistence type="predicted"/>
<evidence type="ECO:0000259" key="5">
    <source>
        <dbReference type="Pfam" id="PF07715"/>
    </source>
</evidence>
<keyword evidence="2" id="KW-0472">Membrane</keyword>
<evidence type="ECO:0000256" key="4">
    <source>
        <dbReference type="SAM" id="SignalP"/>
    </source>
</evidence>
<keyword evidence="3" id="KW-0998">Cell outer membrane</keyword>
<gene>
    <name evidence="6" type="ORF">CHU92_08480</name>
</gene>
<dbReference type="Gene3D" id="2.60.40.1120">
    <property type="entry name" value="Carboxypeptidase-like, regulatory domain"/>
    <property type="match status" value="1"/>
</dbReference>
<protein>
    <submittedName>
        <fullName evidence="6">TonB-dependent receptor</fullName>
    </submittedName>
</protein>
<dbReference type="InterPro" id="IPR012910">
    <property type="entry name" value="Plug_dom"/>
</dbReference>
<keyword evidence="7" id="KW-1185">Reference proteome</keyword>
<dbReference type="Gene3D" id="2.170.130.10">
    <property type="entry name" value="TonB-dependent receptor, plug domain"/>
    <property type="match status" value="1"/>
</dbReference>
<dbReference type="InterPro" id="IPR036942">
    <property type="entry name" value="Beta-barrel_TonB_sf"/>
</dbReference>
<evidence type="ECO:0000256" key="2">
    <source>
        <dbReference type="ARBA" id="ARBA00023136"/>
    </source>
</evidence>
<dbReference type="Pfam" id="PF07715">
    <property type="entry name" value="Plug"/>
    <property type="match status" value="1"/>
</dbReference>
<name>A0A255Z9M3_9FLAO</name>
<accession>A0A255Z9M3</accession>
<reference evidence="6 7" key="1">
    <citation type="submission" date="2017-07" db="EMBL/GenBank/DDBJ databases">
        <title>Flavobacterium cyanobacteriorum sp. nov., isolated from cyanobacterial aggregates in a eutrophic lake.</title>
        <authorList>
            <person name="Cai H."/>
        </authorList>
    </citation>
    <scope>NUCLEOTIDE SEQUENCE [LARGE SCALE GENOMIC DNA]</scope>
    <source>
        <strain evidence="6 7">TH021</strain>
    </source>
</reference>
<dbReference type="AlphaFoldDB" id="A0A255Z9M3"/>
<dbReference type="EMBL" id="NOXV01000256">
    <property type="protein sequence ID" value="OYQ37330.1"/>
    <property type="molecule type" value="Genomic_DNA"/>
</dbReference>
<comment type="subcellular location">
    <subcellularLocation>
        <location evidence="1">Cell outer membrane</location>
    </subcellularLocation>
</comment>
<feature type="signal peptide" evidence="4">
    <location>
        <begin position="1"/>
        <end position="18"/>
    </location>
</feature>
<dbReference type="RefSeq" id="WP_094414588.1">
    <property type="nucleotide sequence ID" value="NZ_NOXV01000256.1"/>
</dbReference>
<dbReference type="InterPro" id="IPR037066">
    <property type="entry name" value="Plug_dom_sf"/>
</dbReference>
<comment type="caution">
    <text evidence="6">The sequence shown here is derived from an EMBL/GenBank/DDBJ whole genome shotgun (WGS) entry which is preliminary data.</text>
</comment>
<feature type="chain" id="PRO_5012513539" evidence="4">
    <location>
        <begin position="19"/>
        <end position="719"/>
    </location>
</feature>
<organism evidence="6 7">
    <name type="scientific">Flavobacterium cyanobacteriorum</name>
    <dbReference type="NCBI Taxonomy" id="2022802"/>
    <lineage>
        <taxon>Bacteria</taxon>
        <taxon>Pseudomonadati</taxon>
        <taxon>Bacteroidota</taxon>
        <taxon>Flavobacteriia</taxon>
        <taxon>Flavobacteriales</taxon>
        <taxon>Flavobacteriaceae</taxon>
        <taxon>Flavobacterium</taxon>
    </lineage>
</organism>
<feature type="domain" description="TonB-dependent receptor plug" evidence="5">
    <location>
        <begin position="133"/>
        <end position="213"/>
    </location>
</feature>
<dbReference type="OrthoDB" id="1075473at2"/>
<keyword evidence="6" id="KW-0675">Receptor</keyword>
<dbReference type="SUPFAM" id="SSF49464">
    <property type="entry name" value="Carboxypeptidase regulatory domain-like"/>
    <property type="match status" value="1"/>
</dbReference>
<evidence type="ECO:0000313" key="6">
    <source>
        <dbReference type="EMBL" id="OYQ37330.1"/>
    </source>
</evidence>
<evidence type="ECO:0000256" key="3">
    <source>
        <dbReference type="ARBA" id="ARBA00023237"/>
    </source>
</evidence>
<dbReference type="InterPro" id="IPR008969">
    <property type="entry name" value="CarboxyPept-like_regulatory"/>
</dbReference>
<evidence type="ECO:0000313" key="7">
    <source>
        <dbReference type="Proteomes" id="UP000216605"/>
    </source>
</evidence>
<dbReference type="GO" id="GO:0009279">
    <property type="term" value="C:cell outer membrane"/>
    <property type="evidence" value="ECO:0007669"/>
    <property type="project" value="UniProtKB-SubCell"/>
</dbReference>
<dbReference type="Pfam" id="PF13715">
    <property type="entry name" value="CarbopepD_reg_2"/>
    <property type="match status" value="1"/>
</dbReference>
<dbReference type="Gene3D" id="2.40.170.20">
    <property type="entry name" value="TonB-dependent receptor, beta-barrel domain"/>
    <property type="match status" value="1"/>
</dbReference>
<dbReference type="Proteomes" id="UP000216605">
    <property type="component" value="Unassembled WGS sequence"/>
</dbReference>